<evidence type="ECO:0000256" key="5">
    <source>
        <dbReference type="PIRNR" id="PIRNR001369"/>
    </source>
</evidence>
<evidence type="ECO:0000256" key="3">
    <source>
        <dbReference type="ARBA" id="ARBA00022679"/>
    </source>
</evidence>
<comment type="caution">
    <text evidence="6">The sequence shown here is derived from an EMBL/GenBank/DDBJ whole genome shotgun (WGS) entry which is preliminary data.</text>
</comment>
<dbReference type="AlphaFoldDB" id="A0A1V1PBA4"/>
<evidence type="ECO:0000256" key="4">
    <source>
        <dbReference type="ARBA" id="ARBA00049288"/>
    </source>
</evidence>
<gene>
    <name evidence="6" type="primary">gltA</name>
    <name evidence="6" type="ORF">OMM_02005</name>
</gene>
<dbReference type="EMBL" id="ATBP01000188">
    <property type="protein sequence ID" value="ETR72053.1"/>
    <property type="molecule type" value="Genomic_DNA"/>
</dbReference>
<dbReference type="PIRSF" id="PIRSF001369">
    <property type="entry name" value="Citrate_synth"/>
    <property type="match status" value="1"/>
</dbReference>
<dbReference type="PANTHER" id="PTHR42871">
    <property type="entry name" value="CITRATE SYNTHASE"/>
    <property type="match status" value="1"/>
</dbReference>
<dbReference type="InterPro" id="IPR016142">
    <property type="entry name" value="Citrate_synth-like_lrg_a-sub"/>
</dbReference>
<dbReference type="SUPFAM" id="SSF48256">
    <property type="entry name" value="Citrate synthase"/>
    <property type="match status" value="1"/>
</dbReference>
<dbReference type="Pfam" id="PF00285">
    <property type="entry name" value="Citrate_synt"/>
    <property type="match status" value="1"/>
</dbReference>
<sequence>MAETVKLIIDDKTIELPVIYGSEGERGIDISSLRQQTGYITMDQGFRNTGSCMSSITYVDGKKGIMRYRGIPIEELAKHSSFRETVYLLVNGVLPTRQEVQDFSSLLNEHSMVHEDMQTFYQNFPRYSHPMGILSSMVNALQSFYPALRTSSDEERINLIVTRLISKVRTLAAMSYKISRGHKVIYPKKELSYCQNFLNMLFDSPVKPYELDSIKVSALSKFLIVHADHEQNCSTAAVRMVGSGRVNLYAAISAGISALWGRLHGGGIQAAIEMLDKIKSSESTIDSFIQRHKNVHDSFELDGFGHHIYESLDPRSRIMKEVFKNLLEKMDVSDSLIDIALELEQKVMADQELLSQNCLPNHYFYSSLVLYLIGIPNNMHTLLFAIGRLPGWIAQWKEGHDDPKWRIARPRQIYIGPEMRDYVPIEQR</sequence>
<comment type="catalytic activity">
    <reaction evidence="4">
        <text>oxaloacetate + acetyl-CoA + H2O = citrate + CoA + H(+)</text>
        <dbReference type="Rhea" id="RHEA:16845"/>
        <dbReference type="ChEBI" id="CHEBI:15377"/>
        <dbReference type="ChEBI" id="CHEBI:15378"/>
        <dbReference type="ChEBI" id="CHEBI:16452"/>
        <dbReference type="ChEBI" id="CHEBI:16947"/>
        <dbReference type="ChEBI" id="CHEBI:57287"/>
        <dbReference type="ChEBI" id="CHEBI:57288"/>
        <dbReference type="EC" id="2.3.3.16"/>
    </reaction>
</comment>
<dbReference type="PRINTS" id="PR00143">
    <property type="entry name" value="CITRTSNTHASE"/>
</dbReference>
<protein>
    <recommendedName>
        <fullName evidence="5">Citrate synthase</fullName>
    </recommendedName>
</protein>
<evidence type="ECO:0000313" key="6">
    <source>
        <dbReference type="EMBL" id="ETR72053.1"/>
    </source>
</evidence>
<proteinExistence type="inferred from homology"/>
<dbReference type="Gene3D" id="2.20.28.60">
    <property type="match status" value="1"/>
</dbReference>
<reference evidence="7" key="1">
    <citation type="submission" date="2012-11" db="EMBL/GenBank/DDBJ databases">
        <authorList>
            <person name="Lucero-Rivera Y.E."/>
            <person name="Tovar-Ramirez D."/>
        </authorList>
    </citation>
    <scope>NUCLEOTIDE SEQUENCE [LARGE SCALE GENOMIC DNA]</scope>
    <source>
        <strain evidence="7">Araruama</strain>
    </source>
</reference>
<dbReference type="InterPro" id="IPR002020">
    <property type="entry name" value="Citrate_synthase"/>
</dbReference>
<dbReference type="NCBIfam" id="NF004126">
    <property type="entry name" value="PRK05614.1"/>
    <property type="match status" value="1"/>
</dbReference>
<dbReference type="InterPro" id="IPR024176">
    <property type="entry name" value="Citrate_synthase_bac-typ"/>
</dbReference>
<dbReference type="GO" id="GO:0036440">
    <property type="term" value="F:citrate synthase activity"/>
    <property type="evidence" value="ECO:0007669"/>
    <property type="project" value="UniProtKB-EC"/>
</dbReference>
<accession>A0A1V1PBA4</accession>
<comment type="pathway">
    <text evidence="1">Carbohydrate metabolism; tricarboxylic acid cycle; isocitrate from oxaloacetate: step 1/2.</text>
</comment>
<keyword evidence="3 5" id="KW-0808">Transferase</keyword>
<dbReference type="InterPro" id="IPR016143">
    <property type="entry name" value="Citrate_synth-like_sm_a-sub"/>
</dbReference>
<dbReference type="GO" id="GO:0006099">
    <property type="term" value="P:tricarboxylic acid cycle"/>
    <property type="evidence" value="ECO:0007669"/>
    <property type="project" value="UniProtKB-UniPathway"/>
</dbReference>
<dbReference type="InterPro" id="IPR036969">
    <property type="entry name" value="Citrate_synthase_sf"/>
</dbReference>
<dbReference type="UniPathway" id="UPA00223">
    <property type="reaction ID" value="UER00717"/>
</dbReference>
<dbReference type="Gene3D" id="1.10.230.10">
    <property type="entry name" value="Cytochrome P450-Terp, domain 2"/>
    <property type="match status" value="1"/>
</dbReference>
<organism evidence="6 7">
    <name type="scientific">Candidatus Magnetoglobus multicellularis str. Araruama</name>
    <dbReference type="NCBI Taxonomy" id="890399"/>
    <lineage>
        <taxon>Bacteria</taxon>
        <taxon>Pseudomonadati</taxon>
        <taxon>Thermodesulfobacteriota</taxon>
        <taxon>Desulfobacteria</taxon>
        <taxon>Desulfobacterales</taxon>
        <taxon>Desulfobacteraceae</taxon>
        <taxon>Candidatus Magnetoglobus</taxon>
    </lineage>
</organism>
<dbReference type="Gene3D" id="1.10.580.10">
    <property type="entry name" value="Citrate Synthase, domain 1"/>
    <property type="match status" value="1"/>
</dbReference>
<evidence type="ECO:0000256" key="1">
    <source>
        <dbReference type="ARBA" id="ARBA00004751"/>
    </source>
</evidence>
<dbReference type="PANTHER" id="PTHR42871:SF1">
    <property type="entry name" value="CITRATE SYNTHASE"/>
    <property type="match status" value="1"/>
</dbReference>
<comment type="similarity">
    <text evidence="2 5">Belongs to the citrate synthase family.</text>
</comment>
<evidence type="ECO:0000313" key="7">
    <source>
        <dbReference type="Proteomes" id="UP000189670"/>
    </source>
</evidence>
<name>A0A1V1PBA4_9BACT</name>
<evidence type="ECO:0000256" key="2">
    <source>
        <dbReference type="ARBA" id="ARBA00010566"/>
    </source>
</evidence>
<dbReference type="Proteomes" id="UP000189670">
    <property type="component" value="Unassembled WGS sequence"/>
</dbReference>